<dbReference type="eggNOG" id="COG2334">
    <property type="taxonomic scope" value="Bacteria"/>
</dbReference>
<dbReference type="PATRIC" id="fig|1121439.3.peg.653"/>
<protein>
    <submittedName>
        <fullName evidence="2">Aminoglycoside phosphotransferase</fullName>
    </submittedName>
</protein>
<dbReference type="InterPro" id="IPR011009">
    <property type="entry name" value="Kinase-like_dom_sf"/>
</dbReference>
<dbReference type="SUPFAM" id="SSF56112">
    <property type="entry name" value="Protein kinase-like (PK-like)"/>
    <property type="match status" value="1"/>
</dbReference>
<name>S7TDY2_9BACT</name>
<accession>S7TDY2</accession>
<keyword evidence="2" id="KW-0808">Transferase</keyword>
<dbReference type="OrthoDB" id="9797603at2"/>
<dbReference type="AlphaFoldDB" id="S7TDY2"/>
<keyword evidence="3" id="KW-1185">Reference proteome</keyword>
<dbReference type="EMBL" id="ATHI01000005">
    <property type="protein sequence ID" value="EPR34901.1"/>
    <property type="molecule type" value="Genomic_DNA"/>
</dbReference>
<dbReference type="Proteomes" id="UP000014975">
    <property type="component" value="Unassembled WGS sequence"/>
</dbReference>
<gene>
    <name evidence="2" type="ORF">dsat_2264</name>
</gene>
<feature type="domain" description="Aminoglycoside phosphotransferase" evidence="1">
    <location>
        <begin position="58"/>
        <end position="247"/>
    </location>
</feature>
<sequence>MTDPLCPWSLSLARERPDLAIPGSPERCIARRVVQDADGGLWVLECIDAGQAARREVLGRLLAGLATAGLTRACAYRPCAGGFVHRDEDGGAWQLAPYGAGEGLAAPDYTEEDGPGEELADFLVGLRSAAQLAGAQGGIPAGIDDFFLAPYVEKLLADMQRHAPDVHARAAALAARIRPFLDLEPSLPRVLCHGDLHPMNALWRQGRILLVIDWEFAGFKHALYDVANTLGCLGIENPRTFSRGAGAAMLRRLEATGLLSSDLAPLLRPAVAAGRFGWLAEWLRKDDAEMVAMELDYLDMLTR</sequence>
<comment type="caution">
    <text evidence="2">The sequence shown here is derived from an EMBL/GenBank/DDBJ whole genome shotgun (WGS) entry which is preliminary data.</text>
</comment>
<organism evidence="2 3">
    <name type="scientific">Alkalidesulfovibrio alkalitolerans DSM 16529</name>
    <dbReference type="NCBI Taxonomy" id="1121439"/>
    <lineage>
        <taxon>Bacteria</taxon>
        <taxon>Pseudomonadati</taxon>
        <taxon>Thermodesulfobacteriota</taxon>
        <taxon>Desulfovibrionia</taxon>
        <taxon>Desulfovibrionales</taxon>
        <taxon>Desulfovibrionaceae</taxon>
        <taxon>Alkalidesulfovibrio</taxon>
    </lineage>
</organism>
<dbReference type="InterPro" id="IPR002575">
    <property type="entry name" value="Aminoglycoside_PTrfase"/>
</dbReference>
<evidence type="ECO:0000313" key="3">
    <source>
        <dbReference type="Proteomes" id="UP000014975"/>
    </source>
</evidence>
<proteinExistence type="predicted"/>
<dbReference type="GO" id="GO:0016740">
    <property type="term" value="F:transferase activity"/>
    <property type="evidence" value="ECO:0007669"/>
    <property type="project" value="UniProtKB-KW"/>
</dbReference>
<reference evidence="2 3" key="1">
    <citation type="journal article" date="2013" name="Genome Announc.">
        <title>Draft genome sequences for three mercury-methylating, sulfate-reducing bacteria.</title>
        <authorList>
            <person name="Brown S.D."/>
            <person name="Hurt R.A.Jr."/>
            <person name="Gilmour C.C."/>
            <person name="Elias D.A."/>
        </authorList>
    </citation>
    <scope>NUCLEOTIDE SEQUENCE [LARGE SCALE GENOMIC DNA]</scope>
    <source>
        <strain evidence="2 3">DSM 16529</strain>
    </source>
</reference>
<dbReference type="Gene3D" id="3.90.1200.10">
    <property type="match status" value="1"/>
</dbReference>
<dbReference type="STRING" id="1121439.dsat_2264"/>
<dbReference type="RefSeq" id="WP_020886150.1">
    <property type="nucleotide sequence ID" value="NZ_ATHI01000005.1"/>
</dbReference>
<dbReference type="Pfam" id="PF01636">
    <property type="entry name" value="APH"/>
    <property type="match status" value="1"/>
</dbReference>
<evidence type="ECO:0000259" key="1">
    <source>
        <dbReference type="Pfam" id="PF01636"/>
    </source>
</evidence>
<evidence type="ECO:0000313" key="2">
    <source>
        <dbReference type="EMBL" id="EPR34901.1"/>
    </source>
</evidence>